<dbReference type="InterPro" id="IPR018197">
    <property type="entry name" value="Glycerate_kinase_RE-like"/>
</dbReference>
<evidence type="ECO:0000313" key="4">
    <source>
        <dbReference type="EMBL" id="CAB4672140.1"/>
    </source>
</evidence>
<dbReference type="Gene3D" id="3.90.1510.10">
    <property type="entry name" value="Glycerate kinase, domain 2"/>
    <property type="match status" value="2"/>
</dbReference>
<dbReference type="PIRSF" id="PIRSF006078">
    <property type="entry name" value="GlxK"/>
    <property type="match status" value="1"/>
</dbReference>
<dbReference type="GO" id="GO:0008887">
    <property type="term" value="F:glycerate kinase activity"/>
    <property type="evidence" value="ECO:0007669"/>
    <property type="project" value="InterPro"/>
</dbReference>
<accession>A0A6J6MD42</accession>
<evidence type="ECO:0000256" key="2">
    <source>
        <dbReference type="ARBA" id="ARBA00022679"/>
    </source>
</evidence>
<reference evidence="4" key="1">
    <citation type="submission" date="2020-05" db="EMBL/GenBank/DDBJ databases">
        <authorList>
            <person name="Chiriac C."/>
            <person name="Salcher M."/>
            <person name="Ghai R."/>
            <person name="Kavagutti S V."/>
        </authorList>
    </citation>
    <scope>NUCLEOTIDE SEQUENCE</scope>
</reference>
<name>A0A6J6MD42_9ZZZZ</name>
<dbReference type="InterPro" id="IPR036129">
    <property type="entry name" value="Glycerate_kinase_sf"/>
</dbReference>
<gene>
    <name evidence="4" type="ORF">UFOPK2242_01516</name>
</gene>
<dbReference type="AlphaFoldDB" id="A0A6J6MD42"/>
<organism evidence="4">
    <name type="scientific">freshwater metagenome</name>
    <dbReference type="NCBI Taxonomy" id="449393"/>
    <lineage>
        <taxon>unclassified sequences</taxon>
        <taxon>metagenomes</taxon>
        <taxon>ecological metagenomes</taxon>
    </lineage>
</organism>
<dbReference type="InterPro" id="IPR018193">
    <property type="entry name" value="Glyc_kinase_flavodox-like_fold"/>
</dbReference>
<keyword evidence="2" id="KW-0808">Transferase</keyword>
<dbReference type="SUPFAM" id="SSF110738">
    <property type="entry name" value="Glycerate kinase I"/>
    <property type="match status" value="1"/>
</dbReference>
<keyword evidence="3" id="KW-0418">Kinase</keyword>
<sequence>MNSFGLRAVVCPDKFSGTLTAGEAAAAMAAGLMRAGFSDVVQAPLADGGEGSLETIHESLGGSIRSTRVTGPLGSEVLAEWLVIPNGTAVIEMAKASGRALVEGRSDPLGATTRGTGELIAAARASGVRRVIVCVGGSASTDGGLGALEALGWSLRGLDVTVACDVTTTFVAAAREFAPQKGATPAQVQLLTGRLERLSADFLQRTGVDVSEVEGSGAAGGLAGGLCAIGAHLEPGFDVIARIVGLDSAMVGADLVMTGEGRVDASSFAGKVVGGVIDAAFDEGVPNCCVIAGQITEDARNHLAMLPTVLGLALTDRVWTPSEAFLRVALLVEEAALEGGRYALEGKKP</sequence>
<dbReference type="EMBL" id="CAEZWM010000248">
    <property type="protein sequence ID" value="CAB4672140.1"/>
    <property type="molecule type" value="Genomic_DNA"/>
</dbReference>
<dbReference type="PANTHER" id="PTHR21599:SF0">
    <property type="entry name" value="GLYCERATE KINASE"/>
    <property type="match status" value="1"/>
</dbReference>
<dbReference type="Gene3D" id="3.40.50.10350">
    <property type="entry name" value="Glycerate kinase, domain 1"/>
    <property type="match status" value="2"/>
</dbReference>
<dbReference type="PANTHER" id="PTHR21599">
    <property type="entry name" value="GLYCERATE KINASE"/>
    <property type="match status" value="1"/>
</dbReference>
<dbReference type="GO" id="GO:0031388">
    <property type="term" value="P:organic acid phosphorylation"/>
    <property type="evidence" value="ECO:0007669"/>
    <property type="project" value="InterPro"/>
</dbReference>
<dbReference type="InterPro" id="IPR004381">
    <property type="entry name" value="Glycerate_kinase"/>
</dbReference>
<evidence type="ECO:0000256" key="1">
    <source>
        <dbReference type="ARBA" id="ARBA00006284"/>
    </source>
</evidence>
<evidence type="ECO:0000256" key="3">
    <source>
        <dbReference type="ARBA" id="ARBA00022777"/>
    </source>
</evidence>
<proteinExistence type="inferred from homology"/>
<protein>
    <submittedName>
        <fullName evidence="4">Unannotated protein</fullName>
    </submittedName>
</protein>
<comment type="similarity">
    <text evidence="1">Belongs to the glycerate kinase type-1 family.</text>
</comment>
<dbReference type="Pfam" id="PF02595">
    <property type="entry name" value="Gly_kinase"/>
    <property type="match status" value="1"/>
</dbReference>